<sequence>MFVSSFISPWRKTSAHLSTKYGLCDLTPPFFLKTSHVIFFQDVFIKSYGGPETTGVAHGGCIAYTWMLEERCLELGARCYPYLFQESSCTTRIPAFCFLD</sequence>
<dbReference type="InParanoid" id="A0A2H3E4N4"/>
<protein>
    <submittedName>
        <fullName evidence="1">Uncharacterized protein</fullName>
    </submittedName>
</protein>
<organism evidence="1 2">
    <name type="scientific">Armillaria gallica</name>
    <name type="common">Bulbous honey fungus</name>
    <name type="synonym">Armillaria bulbosa</name>
    <dbReference type="NCBI Taxonomy" id="47427"/>
    <lineage>
        <taxon>Eukaryota</taxon>
        <taxon>Fungi</taxon>
        <taxon>Dikarya</taxon>
        <taxon>Basidiomycota</taxon>
        <taxon>Agaricomycotina</taxon>
        <taxon>Agaricomycetes</taxon>
        <taxon>Agaricomycetidae</taxon>
        <taxon>Agaricales</taxon>
        <taxon>Marasmiineae</taxon>
        <taxon>Physalacriaceae</taxon>
        <taxon>Armillaria</taxon>
    </lineage>
</organism>
<dbReference type="EMBL" id="KZ293650">
    <property type="protein sequence ID" value="PBK96297.1"/>
    <property type="molecule type" value="Genomic_DNA"/>
</dbReference>
<keyword evidence="2" id="KW-1185">Reference proteome</keyword>
<evidence type="ECO:0000313" key="2">
    <source>
        <dbReference type="Proteomes" id="UP000217790"/>
    </source>
</evidence>
<reference evidence="2" key="1">
    <citation type="journal article" date="2017" name="Nat. Ecol. Evol.">
        <title>Genome expansion and lineage-specific genetic innovations in the forest pathogenic fungi Armillaria.</title>
        <authorList>
            <person name="Sipos G."/>
            <person name="Prasanna A.N."/>
            <person name="Walter M.C."/>
            <person name="O'Connor E."/>
            <person name="Balint B."/>
            <person name="Krizsan K."/>
            <person name="Kiss B."/>
            <person name="Hess J."/>
            <person name="Varga T."/>
            <person name="Slot J."/>
            <person name="Riley R."/>
            <person name="Boka B."/>
            <person name="Rigling D."/>
            <person name="Barry K."/>
            <person name="Lee J."/>
            <person name="Mihaltcheva S."/>
            <person name="LaButti K."/>
            <person name="Lipzen A."/>
            <person name="Waldron R."/>
            <person name="Moloney N.M."/>
            <person name="Sperisen C."/>
            <person name="Kredics L."/>
            <person name="Vagvoelgyi C."/>
            <person name="Patrignani A."/>
            <person name="Fitzpatrick D."/>
            <person name="Nagy I."/>
            <person name="Doyle S."/>
            <person name="Anderson J.B."/>
            <person name="Grigoriev I.V."/>
            <person name="Gueldener U."/>
            <person name="Muensterkoetter M."/>
            <person name="Nagy L.G."/>
        </authorList>
    </citation>
    <scope>NUCLEOTIDE SEQUENCE [LARGE SCALE GENOMIC DNA]</scope>
    <source>
        <strain evidence="2">Ar21-2</strain>
    </source>
</reference>
<gene>
    <name evidence="1" type="ORF">ARMGADRAFT_1076484</name>
</gene>
<dbReference type="AlphaFoldDB" id="A0A2H3E4N4"/>
<accession>A0A2H3E4N4</accession>
<name>A0A2H3E4N4_ARMGA</name>
<dbReference type="Proteomes" id="UP000217790">
    <property type="component" value="Unassembled WGS sequence"/>
</dbReference>
<evidence type="ECO:0000313" key="1">
    <source>
        <dbReference type="EMBL" id="PBK96297.1"/>
    </source>
</evidence>
<proteinExistence type="predicted"/>